<dbReference type="GeneID" id="94196040"/>
<reference evidence="5 6" key="1">
    <citation type="submission" date="2021-06" db="EMBL/GenBank/DDBJ databases">
        <title>Genome sequence of Babesia caballi.</title>
        <authorList>
            <person name="Yamagishi J."/>
            <person name="Kidaka T."/>
            <person name="Ochi A."/>
        </authorList>
    </citation>
    <scope>NUCLEOTIDE SEQUENCE [LARGE SCALE GENOMIC DNA]</scope>
    <source>
        <strain evidence="5">USDA-D6B2</strain>
    </source>
</reference>
<organism evidence="5 6">
    <name type="scientific">Babesia caballi</name>
    <dbReference type="NCBI Taxonomy" id="5871"/>
    <lineage>
        <taxon>Eukaryota</taxon>
        <taxon>Sar</taxon>
        <taxon>Alveolata</taxon>
        <taxon>Apicomplexa</taxon>
        <taxon>Aconoidasida</taxon>
        <taxon>Piroplasmida</taxon>
        <taxon>Babesiidae</taxon>
        <taxon>Babesia</taxon>
    </lineage>
</organism>
<feature type="region of interest" description="Disordered" evidence="3">
    <location>
        <begin position="1"/>
        <end position="23"/>
    </location>
</feature>
<evidence type="ECO:0000259" key="4">
    <source>
        <dbReference type="Pfam" id="PF15247"/>
    </source>
</evidence>
<dbReference type="EMBL" id="BPLF01000003">
    <property type="protein sequence ID" value="GIX64559.1"/>
    <property type="molecule type" value="Genomic_DNA"/>
</dbReference>
<sequence length="211" mass="23792">MRRGQSRRSDASVERGEGAAASEARAATRLKNINLTKLHASYERYLSTVPRELRLRELRESWHPVTPNHRSTSSISQWNREIGAWRRSVYLWNGVAEAQCKLLSEAARKGDAAEFLRICEQEHPAEEPPAGGSCDRLVDPGCADYATEPVLYKPAWFKGQITHAGFQTVDEADFLERASRVLSASESRAFRESYENYIRSYTDGGLRSGDQ</sequence>
<dbReference type="GO" id="GO:0071207">
    <property type="term" value="F:histone pre-mRNA stem-loop binding"/>
    <property type="evidence" value="ECO:0007669"/>
    <property type="project" value="TreeGrafter"/>
</dbReference>
<dbReference type="InterPro" id="IPR038294">
    <property type="entry name" value="SLBP_RNA_bind_sf"/>
</dbReference>
<evidence type="ECO:0000313" key="6">
    <source>
        <dbReference type="Proteomes" id="UP001497744"/>
    </source>
</evidence>
<dbReference type="InterPro" id="IPR029344">
    <property type="entry name" value="SLBP_RNA_bind"/>
</dbReference>
<dbReference type="GO" id="GO:0051028">
    <property type="term" value="P:mRNA transport"/>
    <property type="evidence" value="ECO:0007669"/>
    <property type="project" value="TreeGrafter"/>
</dbReference>
<dbReference type="RefSeq" id="XP_067716628.1">
    <property type="nucleotide sequence ID" value="XM_067860527.1"/>
</dbReference>
<protein>
    <submittedName>
        <fullName evidence="5">Histone RNA hairpin-binding protein, putative</fullName>
    </submittedName>
</protein>
<accession>A0AAV4M1B3</accession>
<dbReference type="PANTHER" id="PTHR17408">
    <property type="entry name" value="HISTONE RNA HAIRPIN-BINDING PROTEIN"/>
    <property type="match status" value="1"/>
</dbReference>
<feature type="domain" description="Histone RNA hairpin-binding protein RNA-binding" evidence="4">
    <location>
        <begin position="23"/>
        <end position="93"/>
    </location>
</feature>
<dbReference type="Gene3D" id="1.10.8.1120">
    <property type="entry name" value="Histone RNA hairpin-binding protein RNA-binding domain"/>
    <property type="match status" value="1"/>
</dbReference>
<comment type="similarity">
    <text evidence="1">Belongs to the SLBP family.</text>
</comment>
<dbReference type="AlphaFoldDB" id="A0AAV4M1B3"/>
<dbReference type="InterPro" id="IPR026502">
    <property type="entry name" value="SLBP1/SLBP2"/>
</dbReference>
<dbReference type="GO" id="GO:0005737">
    <property type="term" value="C:cytoplasm"/>
    <property type="evidence" value="ECO:0007669"/>
    <property type="project" value="TreeGrafter"/>
</dbReference>
<dbReference type="PANTHER" id="PTHR17408:SF0">
    <property type="entry name" value="HISTONE RNA HAIRPIN-BINDING PROTEIN"/>
    <property type="match status" value="1"/>
</dbReference>
<gene>
    <name evidence="5" type="ORF">BcabD6B2_39940</name>
</gene>
<evidence type="ECO:0000256" key="2">
    <source>
        <dbReference type="ARBA" id="ARBA00022884"/>
    </source>
</evidence>
<keyword evidence="2" id="KW-0694">RNA-binding</keyword>
<dbReference type="Pfam" id="PF15247">
    <property type="entry name" value="SLBP_RNA_bind"/>
    <property type="match status" value="1"/>
</dbReference>
<dbReference type="GO" id="GO:0071204">
    <property type="term" value="C:histone pre-mRNA 3'end processing complex"/>
    <property type="evidence" value="ECO:0007669"/>
    <property type="project" value="TreeGrafter"/>
</dbReference>
<evidence type="ECO:0000256" key="1">
    <source>
        <dbReference type="ARBA" id="ARBA00006151"/>
    </source>
</evidence>
<dbReference type="GO" id="GO:0003729">
    <property type="term" value="F:mRNA binding"/>
    <property type="evidence" value="ECO:0007669"/>
    <property type="project" value="InterPro"/>
</dbReference>
<feature type="compositionally biased region" description="Basic and acidic residues" evidence="3">
    <location>
        <begin position="7"/>
        <end position="17"/>
    </location>
</feature>
<comment type="caution">
    <text evidence="5">The sequence shown here is derived from an EMBL/GenBank/DDBJ whole genome shotgun (WGS) entry which is preliminary data.</text>
</comment>
<evidence type="ECO:0000256" key="3">
    <source>
        <dbReference type="SAM" id="MobiDB-lite"/>
    </source>
</evidence>
<dbReference type="Proteomes" id="UP001497744">
    <property type="component" value="Unassembled WGS sequence"/>
</dbReference>
<dbReference type="GO" id="GO:0006398">
    <property type="term" value="P:mRNA 3'-end processing by stem-loop binding and cleavage"/>
    <property type="evidence" value="ECO:0007669"/>
    <property type="project" value="TreeGrafter"/>
</dbReference>
<name>A0AAV4M1B3_BABCB</name>
<proteinExistence type="inferred from homology"/>
<evidence type="ECO:0000313" key="5">
    <source>
        <dbReference type="EMBL" id="GIX64559.1"/>
    </source>
</evidence>
<keyword evidence="6" id="KW-1185">Reference proteome</keyword>